<dbReference type="GO" id="GO:0005829">
    <property type="term" value="C:cytosol"/>
    <property type="evidence" value="ECO:0007669"/>
    <property type="project" value="TreeGrafter"/>
</dbReference>
<evidence type="ECO:0000313" key="5">
    <source>
        <dbReference type="Proteomes" id="UP000242444"/>
    </source>
</evidence>
<protein>
    <submittedName>
        <fullName evidence="4">NADPH:quinone reductase</fullName>
    </submittedName>
</protein>
<evidence type="ECO:0000256" key="2">
    <source>
        <dbReference type="ARBA" id="ARBA00023002"/>
    </source>
</evidence>
<keyword evidence="2" id="KW-0560">Oxidoreductase</keyword>
<proteinExistence type="inferred from homology"/>
<dbReference type="AlphaFoldDB" id="A0A263DB65"/>
<keyword evidence="5" id="KW-1185">Reference proteome</keyword>
<dbReference type="OrthoDB" id="9798454at2"/>
<evidence type="ECO:0000259" key="3">
    <source>
        <dbReference type="Pfam" id="PF02525"/>
    </source>
</evidence>
<dbReference type="GO" id="GO:0003955">
    <property type="term" value="F:NAD(P)H dehydrogenase (quinone) activity"/>
    <property type="evidence" value="ECO:0007669"/>
    <property type="project" value="TreeGrafter"/>
</dbReference>
<organism evidence="4 5">
    <name type="scientific">Amycolatopsis antarctica</name>
    <dbReference type="NCBI Taxonomy" id="1854586"/>
    <lineage>
        <taxon>Bacteria</taxon>
        <taxon>Bacillati</taxon>
        <taxon>Actinomycetota</taxon>
        <taxon>Actinomycetes</taxon>
        <taxon>Pseudonocardiales</taxon>
        <taxon>Pseudonocardiaceae</taxon>
        <taxon>Amycolatopsis</taxon>
    </lineage>
</organism>
<reference evidence="4 5" key="1">
    <citation type="submission" date="2017-07" db="EMBL/GenBank/DDBJ databases">
        <title>Amycolatopsis antarcticus sp. nov., isolated from the surface of an Antarcticus brown macroalga.</title>
        <authorList>
            <person name="Wang J."/>
            <person name="Leiva S."/>
            <person name="Huang J."/>
            <person name="Huang Y."/>
        </authorList>
    </citation>
    <scope>NUCLEOTIDE SEQUENCE [LARGE SCALE GENOMIC DNA]</scope>
    <source>
        <strain evidence="4 5">AU-G6</strain>
    </source>
</reference>
<dbReference type="RefSeq" id="WP_094861523.1">
    <property type="nucleotide sequence ID" value="NZ_NKYE01000002.1"/>
</dbReference>
<dbReference type="PANTHER" id="PTHR10204:SF34">
    <property type="entry name" value="NAD(P)H DEHYDROGENASE [QUINONE] 1 ISOFORM 1"/>
    <property type="match status" value="1"/>
</dbReference>
<dbReference type="SUPFAM" id="SSF52218">
    <property type="entry name" value="Flavoproteins"/>
    <property type="match status" value="1"/>
</dbReference>
<dbReference type="EMBL" id="NKYE01000002">
    <property type="protein sequence ID" value="OZM74625.1"/>
    <property type="molecule type" value="Genomic_DNA"/>
</dbReference>
<gene>
    <name evidence="4" type="ORF">CFN78_03910</name>
</gene>
<dbReference type="Pfam" id="PF02525">
    <property type="entry name" value="Flavodoxin_2"/>
    <property type="match status" value="1"/>
</dbReference>
<sequence>MKVLWVFAHPEPRSLGGALRDEGVRVLHADGHEVRQSDLYAMRWDPVVGAADFDHDPADRLLVGAAAQRAHAAGALRADIRSEQDKLVWADTVVVQFPLWWYAMPAILKGWFDRVFVQGFAFGVRDPATGRTLRYGEGTLTGKRAMVVVSAGAREVSLGPRGVNGQLDELLFPLQHGTLWYSGMSVVPPLLVPSADRADTPAFAAAAARLAERLRGLPVARPIPFRRQNGGDYDEDLVLRPDIAAGRHGLSVHLAAAAGVQAPSAPITSVP</sequence>
<dbReference type="InParanoid" id="A0A263DB65"/>
<dbReference type="Gene3D" id="3.40.50.360">
    <property type="match status" value="1"/>
</dbReference>
<accession>A0A263DB65</accession>
<dbReference type="InterPro" id="IPR003680">
    <property type="entry name" value="Flavodoxin_fold"/>
</dbReference>
<dbReference type="PANTHER" id="PTHR10204">
    <property type="entry name" value="NAD P H OXIDOREDUCTASE-RELATED"/>
    <property type="match status" value="1"/>
</dbReference>
<dbReference type="InterPro" id="IPR029039">
    <property type="entry name" value="Flavoprotein-like_sf"/>
</dbReference>
<dbReference type="Proteomes" id="UP000242444">
    <property type="component" value="Unassembled WGS sequence"/>
</dbReference>
<evidence type="ECO:0000313" key="4">
    <source>
        <dbReference type="EMBL" id="OZM74625.1"/>
    </source>
</evidence>
<comment type="similarity">
    <text evidence="1">Belongs to the NAD(P)H dehydrogenase (quinone) family.</text>
</comment>
<comment type="caution">
    <text evidence="4">The sequence shown here is derived from an EMBL/GenBank/DDBJ whole genome shotgun (WGS) entry which is preliminary data.</text>
</comment>
<feature type="domain" description="Flavodoxin-like fold" evidence="3">
    <location>
        <begin position="1"/>
        <end position="214"/>
    </location>
</feature>
<name>A0A263DB65_9PSEU</name>
<dbReference type="InterPro" id="IPR051545">
    <property type="entry name" value="NAD(P)H_dehydrogenase_qn"/>
</dbReference>
<evidence type="ECO:0000256" key="1">
    <source>
        <dbReference type="ARBA" id="ARBA00006252"/>
    </source>
</evidence>